<dbReference type="InterPro" id="IPR013830">
    <property type="entry name" value="SGNH_hydro"/>
</dbReference>
<dbReference type="PANTHER" id="PTHR43784:SF2">
    <property type="entry name" value="GDSL-LIKE LIPASE_ACYLHYDROLASE, PUTATIVE (AFU_ORTHOLOGUE AFUA_2G00820)-RELATED"/>
    <property type="match status" value="1"/>
</dbReference>
<organism evidence="2 3">
    <name type="scientific">Psychromicrobium lacuslunae</name>
    <dbReference type="NCBI Taxonomy" id="1618207"/>
    <lineage>
        <taxon>Bacteria</taxon>
        <taxon>Bacillati</taxon>
        <taxon>Actinomycetota</taxon>
        <taxon>Actinomycetes</taxon>
        <taxon>Micrococcales</taxon>
        <taxon>Micrococcaceae</taxon>
        <taxon>Psychromicrobium</taxon>
    </lineage>
</organism>
<feature type="domain" description="SGNH hydrolase-type esterase" evidence="1">
    <location>
        <begin position="36"/>
        <end position="207"/>
    </location>
</feature>
<reference evidence="2 3" key="1">
    <citation type="journal article" date="2015" name="Genome Announc.">
        <title>Complete Genome Sequencing of Protease-Producing Novel Arthrobacter sp. Strain IHBB 11108 Using PacBio Single-Molecule Real-Time Sequencing Technology.</title>
        <authorList>
            <person name="Kiran S."/>
            <person name="Swarnkar M.K."/>
            <person name="Pal M."/>
            <person name="Thakur R."/>
            <person name="Tewari R."/>
            <person name="Singh A.K."/>
            <person name="Gulati A."/>
        </authorList>
    </citation>
    <scope>NUCLEOTIDE SEQUENCE [LARGE SCALE GENOMIC DNA]</scope>
    <source>
        <strain evidence="2 3">IHBB 11108</strain>
    </source>
</reference>
<dbReference type="SUPFAM" id="SSF52266">
    <property type="entry name" value="SGNH hydrolase"/>
    <property type="match status" value="1"/>
</dbReference>
<dbReference type="PANTHER" id="PTHR43784">
    <property type="entry name" value="GDSL-LIKE LIPASE/ACYLHYDROLASE, PUTATIVE (AFU_ORTHOLOGUE AFUA_2G00820)-RELATED"/>
    <property type="match status" value="1"/>
</dbReference>
<name>A0A0D4C237_9MICC</name>
<dbReference type="HOGENOM" id="CLU_069365_2_0_11"/>
<proteinExistence type="predicted"/>
<dbReference type="RefSeq" id="WP_045076289.1">
    <property type="nucleotide sequence ID" value="NZ_CP011005.1"/>
</dbReference>
<dbReference type="Pfam" id="PF13472">
    <property type="entry name" value="Lipase_GDSL_2"/>
    <property type="match status" value="1"/>
</dbReference>
<dbReference type="InterPro" id="IPR053140">
    <property type="entry name" value="GDSL_Rv0518-like"/>
</dbReference>
<dbReference type="Proteomes" id="UP000061839">
    <property type="component" value="Chromosome"/>
</dbReference>
<dbReference type="STRING" id="1618207.UM93_14720"/>
<protein>
    <submittedName>
        <fullName evidence="2">Hydrolase GDSL</fullName>
    </submittedName>
</protein>
<dbReference type="KEGG" id="ari:UM93_14720"/>
<evidence type="ECO:0000313" key="3">
    <source>
        <dbReference type="Proteomes" id="UP000061839"/>
    </source>
</evidence>
<keyword evidence="2" id="KW-0378">Hydrolase</keyword>
<dbReference type="InterPro" id="IPR036514">
    <property type="entry name" value="SGNH_hydro_sf"/>
</dbReference>
<dbReference type="AlphaFoldDB" id="A0A0D4C237"/>
<evidence type="ECO:0000259" key="1">
    <source>
        <dbReference type="Pfam" id="PF13472"/>
    </source>
</evidence>
<dbReference type="PATRIC" id="fig|1618207.4.peg.2998"/>
<dbReference type="EMBL" id="CP011005">
    <property type="protein sequence ID" value="AJT42436.1"/>
    <property type="molecule type" value="Genomic_DNA"/>
</dbReference>
<dbReference type="Gene3D" id="3.40.50.1110">
    <property type="entry name" value="SGNH hydrolase"/>
    <property type="match status" value="1"/>
</dbReference>
<gene>
    <name evidence="2" type="ORF">UM93_14720</name>
</gene>
<keyword evidence="3" id="KW-1185">Reference proteome</keyword>
<evidence type="ECO:0000313" key="2">
    <source>
        <dbReference type="EMBL" id="AJT42436.1"/>
    </source>
</evidence>
<accession>A0A0D4C237</accession>
<dbReference type="CDD" id="cd01832">
    <property type="entry name" value="SGNH_hydrolase_like_1"/>
    <property type="match status" value="1"/>
</dbReference>
<dbReference type="GO" id="GO:0016787">
    <property type="term" value="F:hydrolase activity"/>
    <property type="evidence" value="ECO:0007669"/>
    <property type="project" value="UniProtKB-KW"/>
</dbReference>
<sequence>MNPADDFFAESSDSEVLPLSTAVELLRGSDWRRFAVFGDSLSLGVGDATPGYRELGWPDRLARVLWELDPEMRYLNTAQIGATTTQALQTQRQQIDSFRPDLLHLNSGANDIMRRQLDWDDIESKLRAMWQWAARTGAQLSVFTLGRAFVIPKIEDWTSRITRLNELTRNLATEFNAALGEAWDHPLNNRAELLSQDRIHFSTSGQAVLASLIVQALADRLNQPSVPKGLSIR</sequence>
<dbReference type="OrthoDB" id="9794725at2"/>